<keyword evidence="2" id="KW-1185">Reference proteome</keyword>
<proteinExistence type="predicted"/>
<reference evidence="1" key="1">
    <citation type="submission" date="2015-07" db="EMBL/GenBank/DDBJ databases">
        <title>Draft Genome Sequences of Anaerolinea thermolimosa IMO-1, Bellilinea caldifistulae GOMI-1, Leptolinea tardivitalis YMTK-2, Levilinea saccharolytica KIBI-1,Longilinea arvoryzae KOME-1, Previously Described as Members of the Anaerolineaceae (Chloroflexi).</title>
        <authorList>
            <person name="Sekiguchi Y."/>
            <person name="Ohashi A."/>
            <person name="Matsuura N."/>
            <person name="Tourlousse M.D."/>
        </authorList>
    </citation>
    <scope>NUCLEOTIDE SEQUENCE [LARGE SCALE GENOMIC DNA]</scope>
    <source>
        <strain evidence="1">KOME-1</strain>
    </source>
</reference>
<evidence type="ECO:0000313" key="2">
    <source>
        <dbReference type="Proteomes" id="UP000055060"/>
    </source>
</evidence>
<dbReference type="AlphaFoldDB" id="A0A0S7BIT6"/>
<gene>
    <name evidence="1" type="ORF">LARV_01301</name>
</gene>
<dbReference type="EMBL" id="DF967972">
    <property type="protein sequence ID" value="GAP13546.1"/>
    <property type="molecule type" value="Genomic_DNA"/>
</dbReference>
<name>A0A0S7BIT6_9CHLR</name>
<dbReference type="Proteomes" id="UP000055060">
    <property type="component" value="Unassembled WGS sequence"/>
</dbReference>
<sequence length="243" mass="27368">MDKGIGFSRTILLDWLDVTASLVVQKMDPLGIRQRLANTISGTVTGIDAQRKTIDVLSAIWVKTGKTAPRIHQEALALFPTLSSSGERLWLHYGLTLVCYPFFRKCVAAIGQISRTEEIITRKMIKDRIAGEYGHLGALDRSVERIIASLTNWGILAHTEQKQNYRILLHNFASSENLQSWLLSCALQAHPSDAIPFDDLVHLPELYPFRITIGVDCLRRDRRFEVQRQGGGLDMVKIAETEK</sequence>
<dbReference type="OrthoDB" id="8454348at2"/>
<dbReference type="RefSeq" id="WP_075072878.1">
    <property type="nucleotide sequence ID" value="NZ_DF967972.1"/>
</dbReference>
<dbReference type="STRING" id="360412.LARV_01301"/>
<accession>A0A0S7BIT6</accession>
<organism evidence="1">
    <name type="scientific">Longilinea arvoryzae</name>
    <dbReference type="NCBI Taxonomy" id="360412"/>
    <lineage>
        <taxon>Bacteria</taxon>
        <taxon>Bacillati</taxon>
        <taxon>Chloroflexota</taxon>
        <taxon>Anaerolineae</taxon>
        <taxon>Anaerolineales</taxon>
        <taxon>Anaerolineaceae</taxon>
        <taxon>Longilinea</taxon>
    </lineage>
</organism>
<protein>
    <submittedName>
        <fullName evidence="1">Uncharacterized protein</fullName>
    </submittedName>
</protein>
<evidence type="ECO:0000313" key="1">
    <source>
        <dbReference type="EMBL" id="GAP13546.1"/>
    </source>
</evidence>